<dbReference type="GO" id="GO:0005829">
    <property type="term" value="C:cytosol"/>
    <property type="evidence" value="ECO:0007669"/>
    <property type="project" value="Ensembl"/>
</dbReference>
<dbReference type="GO" id="GO:1902882">
    <property type="term" value="P:regulation of response to oxidative stress"/>
    <property type="evidence" value="ECO:0007669"/>
    <property type="project" value="Ensembl"/>
</dbReference>
<dbReference type="GO" id="GO:0010821">
    <property type="term" value="P:regulation of mitochondrion organization"/>
    <property type="evidence" value="ECO:0007669"/>
    <property type="project" value="Ensembl"/>
</dbReference>
<reference evidence="4" key="1">
    <citation type="journal article" date="2007" name="Science">
        <title>Evolutionary and biomedical insights from the rhesus macaque genome.</title>
        <authorList>
            <person name="Gibbs R.A."/>
            <person name="Rogers J."/>
            <person name="Katze M.G."/>
            <person name="Bumgarner R."/>
            <person name="Weinstock G.M."/>
            <person name="Mardis E.R."/>
            <person name="Remington K.A."/>
            <person name="Strausberg R.L."/>
            <person name="Venter J.C."/>
            <person name="Wilson R.K."/>
            <person name="Batzer M.A."/>
            <person name="Bustamante C.D."/>
            <person name="Eichler E.E."/>
            <person name="Hahn M.W."/>
            <person name="Hardison R.C."/>
            <person name="Makova K.D."/>
            <person name="Miller W."/>
            <person name="Milosavljevic A."/>
            <person name="Palermo R.E."/>
            <person name="Siepel A."/>
            <person name="Sikela J.M."/>
            <person name="Attaway T."/>
            <person name="Bell S."/>
            <person name="Bernard K.E."/>
            <person name="Buhay C.J."/>
            <person name="Chandrabose M.N."/>
            <person name="Dao M."/>
            <person name="Davis C."/>
            <person name="Delehaunty K.D."/>
            <person name="Ding Y."/>
            <person name="Dinh H.H."/>
            <person name="Dugan-Rocha S."/>
            <person name="Fulton L.A."/>
            <person name="Gabisi R.A."/>
            <person name="Garner T.T."/>
            <person name="Godfrey J."/>
            <person name="Hawes A.C."/>
            <person name="Hernandez J."/>
            <person name="Hines S."/>
            <person name="Holder M."/>
            <person name="Hume J."/>
            <person name="Jhangiani S.N."/>
            <person name="Joshi V."/>
            <person name="Khan Z.M."/>
            <person name="Kirkness E.F."/>
            <person name="Cree A."/>
            <person name="Fowler R.G."/>
            <person name="Lee S."/>
            <person name="Lewis L.R."/>
            <person name="Li Z."/>
            <person name="Liu Y.-S."/>
            <person name="Moore S.M."/>
            <person name="Muzny D."/>
            <person name="Nazareth L.V."/>
            <person name="Ngo D.N."/>
            <person name="Okwuonu G.O."/>
            <person name="Pai G."/>
            <person name="Parker D."/>
            <person name="Paul H.A."/>
            <person name="Pfannkoch C."/>
            <person name="Pohl C.S."/>
            <person name="Rogers Y.-H.C."/>
            <person name="Ruiz S.J."/>
            <person name="Sabo A."/>
            <person name="Santibanez J."/>
            <person name="Schneider B.W."/>
            <person name="Smith S.M."/>
            <person name="Sodergren E."/>
            <person name="Svatek A.F."/>
            <person name="Utterback T.R."/>
            <person name="Vattathil S."/>
            <person name="Warren W."/>
            <person name="White C.S."/>
            <person name="Chinwalla A.T."/>
            <person name="Feng Y."/>
            <person name="Halpern A.L."/>
            <person name="Hillier L.W."/>
            <person name="Huang X."/>
            <person name="Minx P."/>
            <person name="Nelson J.O."/>
            <person name="Pepin K.H."/>
            <person name="Qin X."/>
            <person name="Sutton G.G."/>
            <person name="Venter E."/>
            <person name="Walenz B.P."/>
            <person name="Wallis J.W."/>
            <person name="Worley K.C."/>
            <person name="Yang S.-P."/>
            <person name="Jones S.M."/>
            <person name="Marra M.A."/>
            <person name="Rocchi M."/>
            <person name="Schein J.E."/>
            <person name="Baertsch R."/>
            <person name="Clarke L."/>
            <person name="Csuros M."/>
            <person name="Glasscock J."/>
            <person name="Harris R.A."/>
            <person name="Havlak P."/>
            <person name="Jackson A.R."/>
            <person name="Jiang H."/>
            <person name="Liu Y."/>
            <person name="Messina D.N."/>
            <person name="Shen Y."/>
            <person name="Song H.X.-Z."/>
            <person name="Wylie T."/>
            <person name="Zhang L."/>
            <person name="Birney E."/>
            <person name="Han K."/>
            <person name="Konkel M.K."/>
            <person name="Lee J."/>
            <person name="Smit A.F.A."/>
            <person name="Ullmer B."/>
            <person name="Wang H."/>
            <person name="Xing J."/>
            <person name="Burhans R."/>
            <person name="Cheng Z."/>
            <person name="Karro J.E."/>
            <person name="Ma J."/>
            <person name="Raney B."/>
            <person name="She X."/>
            <person name="Cox M.J."/>
            <person name="Demuth J.P."/>
            <person name="Dumas L.J."/>
            <person name="Han S.-G."/>
            <person name="Hopkins J."/>
            <person name="Karimpour-Fard A."/>
            <person name="Kim Y.H."/>
            <person name="Pollack J.R."/>
            <person name="Vinar T."/>
            <person name="Addo-Quaye C."/>
            <person name="Degenhardt J."/>
            <person name="Denby A."/>
            <person name="Hubisz M.J."/>
            <person name="Indap A."/>
            <person name="Kosiol C."/>
            <person name="Lahn B.T."/>
            <person name="Lawson H.A."/>
            <person name="Marklein A."/>
            <person name="Nielsen R."/>
            <person name="Vallender E.J."/>
            <person name="Clark A.G."/>
            <person name="Ferguson B."/>
            <person name="Hernandez R.D."/>
            <person name="Hirani K."/>
            <person name="Kehrer-Sawatzki H."/>
            <person name="Kolb J."/>
            <person name="Patil S."/>
            <person name="Pu L.-L."/>
            <person name="Ren Y."/>
            <person name="Smith D.G."/>
            <person name="Wheeler D.A."/>
            <person name="Schenck I."/>
            <person name="Ball E.V."/>
            <person name="Chen R."/>
            <person name="Cooper D.N."/>
            <person name="Giardine B."/>
            <person name="Hsu F."/>
            <person name="Kent W.J."/>
            <person name="Lesk A."/>
            <person name="Nelson D.L."/>
            <person name="O'brien W.E."/>
            <person name="Pruefer K."/>
            <person name="Stenson P.D."/>
            <person name="Wallace J.C."/>
            <person name="Ke H."/>
            <person name="Liu X.-M."/>
            <person name="Wang P."/>
            <person name="Xiang A.P."/>
            <person name="Yang F."/>
            <person name="Barber G.P."/>
            <person name="Haussler D."/>
            <person name="Karolchik D."/>
            <person name="Kern A.D."/>
            <person name="Kuhn R.M."/>
            <person name="Smith K.E."/>
            <person name="Zwieg A.S."/>
        </authorList>
    </citation>
    <scope>NUCLEOTIDE SEQUENCE [LARGE SCALE GENOMIC DNA]</scope>
    <source>
        <strain evidence="4">17573</strain>
    </source>
</reference>
<accession>F7F7U9</accession>
<dbReference type="VEuPathDB" id="HostDB:ENSMMUG00000000826"/>
<dbReference type="GO" id="GO:0048839">
    <property type="term" value="P:inner ear development"/>
    <property type="evidence" value="ECO:0007669"/>
    <property type="project" value="Ensembl"/>
</dbReference>
<proteinExistence type="predicted"/>
<feature type="compositionally biased region" description="Basic and acidic residues" evidence="1">
    <location>
        <begin position="1"/>
        <end position="14"/>
    </location>
</feature>
<feature type="region of interest" description="Disordered" evidence="1">
    <location>
        <begin position="1056"/>
        <end position="1078"/>
    </location>
</feature>
<dbReference type="Ensembl" id="ENSMMUT00000042806.3">
    <property type="protein sequence ID" value="ENSMMUP00000035817.3"/>
    <property type="gene ID" value="ENSMMUG00000000826.4"/>
</dbReference>
<keyword evidence="4" id="KW-1185">Reference proteome</keyword>
<dbReference type="FunCoup" id="F7F7U9">
    <property type="interactions" value="1214"/>
</dbReference>
<dbReference type="GO" id="GO:0010971">
    <property type="term" value="P:positive regulation of G2/M transition of mitotic cell cycle"/>
    <property type="evidence" value="ECO:0007669"/>
    <property type="project" value="Ensembl"/>
</dbReference>
<dbReference type="GO" id="GO:0001650">
    <property type="term" value="C:fibrillar center"/>
    <property type="evidence" value="ECO:0007669"/>
    <property type="project" value="Ensembl"/>
</dbReference>
<dbReference type="Bgee" id="ENSMMUG00000000826">
    <property type="expression patterns" value="Expressed in spermatocyte and 16 other cell types or tissues"/>
</dbReference>
<evidence type="ECO:0000313" key="4">
    <source>
        <dbReference type="Proteomes" id="UP000006718"/>
    </source>
</evidence>
<dbReference type="GO" id="GO:0005938">
    <property type="term" value="C:cell cortex"/>
    <property type="evidence" value="ECO:0007669"/>
    <property type="project" value="Ensembl"/>
</dbReference>
<dbReference type="OMA" id="PHTYFIT"/>
<dbReference type="GO" id="GO:0010629">
    <property type="term" value="P:negative regulation of gene expression"/>
    <property type="evidence" value="ECO:0007669"/>
    <property type="project" value="Ensembl"/>
</dbReference>
<dbReference type="Pfam" id="PF10264">
    <property type="entry name" value="WHD_Storkhead"/>
    <property type="match status" value="1"/>
</dbReference>
<dbReference type="GO" id="GO:0071500">
    <property type="term" value="P:cellular response to nitrosative stress"/>
    <property type="evidence" value="ECO:0007669"/>
    <property type="project" value="Ensembl"/>
</dbReference>
<dbReference type="PANTHER" id="PTHR22437:SF1">
    <property type="entry name" value="STORKHEAD-BOX PROTEIN 1"/>
    <property type="match status" value="1"/>
</dbReference>
<feature type="region of interest" description="Disordered" evidence="1">
    <location>
        <begin position="627"/>
        <end position="686"/>
    </location>
</feature>
<dbReference type="AlphaFoldDB" id="F7F7U9"/>
<reference evidence="3" key="4">
    <citation type="submission" date="2025-09" db="UniProtKB">
        <authorList>
            <consortium name="Ensembl"/>
        </authorList>
    </citation>
    <scope>IDENTIFICATION</scope>
    <source>
        <strain evidence="3">17573</strain>
    </source>
</reference>
<dbReference type="GO" id="GO:0051881">
    <property type="term" value="P:regulation of mitochondrial membrane potential"/>
    <property type="evidence" value="ECO:0007669"/>
    <property type="project" value="Ensembl"/>
</dbReference>
<dbReference type="GO" id="GO:0005737">
    <property type="term" value="C:cytoplasm"/>
    <property type="evidence" value="ECO:0000318"/>
    <property type="project" value="GO_Central"/>
</dbReference>
<dbReference type="Proteomes" id="UP000006718">
    <property type="component" value="Chromosome 9"/>
</dbReference>
<dbReference type="VGNC" id="VGNC:78197">
    <property type="gene designation" value="STOX1"/>
</dbReference>
<feature type="compositionally biased region" description="Basic and acidic residues" evidence="1">
    <location>
        <begin position="656"/>
        <end position="686"/>
    </location>
</feature>
<feature type="region of interest" description="Disordered" evidence="1">
    <location>
        <begin position="457"/>
        <end position="476"/>
    </location>
</feature>
<dbReference type="GO" id="GO:0051897">
    <property type="term" value="P:positive regulation of phosphatidylinositol 3-kinase/protein kinase B signal transduction"/>
    <property type="evidence" value="ECO:0007669"/>
    <property type="project" value="Ensembl"/>
</dbReference>
<feature type="compositionally biased region" description="Basic residues" evidence="1">
    <location>
        <begin position="554"/>
        <end position="566"/>
    </location>
</feature>
<dbReference type="GO" id="GO:0006357">
    <property type="term" value="P:regulation of transcription by RNA polymerase II"/>
    <property type="evidence" value="ECO:0007669"/>
    <property type="project" value="Ensembl"/>
</dbReference>
<evidence type="ECO:0000313" key="3">
    <source>
        <dbReference type="Ensembl" id="ENSMMUP00000035817.3"/>
    </source>
</evidence>
<dbReference type="GeneTree" id="ENSGT00520000055589"/>
<dbReference type="GO" id="GO:0000977">
    <property type="term" value="F:RNA polymerase II transcription regulatory region sequence-specific DNA binding"/>
    <property type="evidence" value="ECO:0000318"/>
    <property type="project" value="GO_Central"/>
</dbReference>
<reference evidence="3" key="2">
    <citation type="submission" date="2019-01" db="EMBL/GenBank/DDBJ databases">
        <authorList>
            <person name="Graves T."/>
            <person name="Eichler E.E."/>
            <person name="Wilson R.K."/>
        </authorList>
    </citation>
    <scope>NUCLEOTIDE SEQUENCE [LARGE SCALE GENOMIC DNA]</scope>
    <source>
        <strain evidence="3">17573</strain>
    </source>
</reference>
<dbReference type="InParanoid" id="F7F7U9"/>
<dbReference type="GO" id="GO:0010628">
    <property type="term" value="P:positive regulation of gene expression"/>
    <property type="evidence" value="ECO:0007669"/>
    <property type="project" value="Ensembl"/>
</dbReference>
<evidence type="ECO:0000259" key="2">
    <source>
        <dbReference type="Pfam" id="PF10264"/>
    </source>
</evidence>
<dbReference type="PANTHER" id="PTHR22437">
    <property type="entry name" value="WINGED HELIX DOMAIN-CONTAINING PROTEIN"/>
    <property type="match status" value="1"/>
</dbReference>
<dbReference type="InterPro" id="IPR040126">
    <property type="entry name" value="STOX1/2"/>
</dbReference>
<dbReference type="GO" id="GO:0005654">
    <property type="term" value="C:nucleoplasm"/>
    <property type="evidence" value="ECO:0007669"/>
    <property type="project" value="Ensembl"/>
</dbReference>
<dbReference type="GO" id="GO:1900087">
    <property type="term" value="P:positive regulation of G1/S transition of mitotic cell cycle"/>
    <property type="evidence" value="ECO:0007669"/>
    <property type="project" value="Ensembl"/>
</dbReference>
<dbReference type="PaxDb" id="9544-ENSMMUP00000035817"/>
<reference evidence="3" key="3">
    <citation type="submission" date="2025-08" db="UniProtKB">
        <authorList>
            <consortium name="Ensembl"/>
        </authorList>
    </citation>
    <scope>IDENTIFICATION</scope>
    <source>
        <strain evidence="3">17573</strain>
    </source>
</reference>
<evidence type="ECO:0000313" key="5">
    <source>
        <dbReference type="VGNC" id="VGNC:78197"/>
    </source>
</evidence>
<feature type="domain" description="Winged helix Storkhead-box1" evidence="2">
    <location>
        <begin position="241"/>
        <end position="319"/>
    </location>
</feature>
<dbReference type="GO" id="GO:1904120">
    <property type="term" value="P:positive regulation of otic vesicle morphogenesis"/>
    <property type="evidence" value="ECO:0007669"/>
    <property type="project" value="Ensembl"/>
</dbReference>
<protein>
    <submittedName>
        <fullName evidence="3">Storkhead box 1</fullName>
    </submittedName>
</protein>
<gene>
    <name evidence="3 5" type="primary">STOX1</name>
</gene>
<dbReference type="HOGENOM" id="CLU_306723_0_0_1"/>
<feature type="compositionally biased region" description="Polar residues" evidence="1">
    <location>
        <begin position="627"/>
        <end position="638"/>
    </location>
</feature>
<name>F7F7U9_MACMU</name>
<dbReference type="STRING" id="9544.ENSMMUP00000035817"/>
<dbReference type="InterPro" id="IPR019391">
    <property type="entry name" value="Storkhead-box_WHD"/>
</dbReference>
<feature type="compositionally biased region" description="Basic and acidic residues" evidence="1">
    <location>
        <begin position="21"/>
        <end position="35"/>
    </location>
</feature>
<feature type="compositionally biased region" description="Polar residues" evidence="1">
    <location>
        <begin position="520"/>
        <end position="529"/>
    </location>
</feature>
<feature type="compositionally biased region" description="Pro residues" evidence="1">
    <location>
        <begin position="75"/>
        <end position="96"/>
    </location>
</feature>
<dbReference type="GO" id="GO:0005634">
    <property type="term" value="C:nucleus"/>
    <property type="evidence" value="ECO:0000318"/>
    <property type="project" value="GO_Central"/>
</dbReference>
<dbReference type="GO" id="GO:1901858">
    <property type="term" value="P:regulation of mitochondrial DNA metabolic process"/>
    <property type="evidence" value="ECO:0007669"/>
    <property type="project" value="Ensembl"/>
</dbReference>
<organism evidence="3 4">
    <name type="scientific">Macaca mulatta</name>
    <name type="common">Rhesus macaque</name>
    <dbReference type="NCBI Taxonomy" id="9544"/>
    <lineage>
        <taxon>Eukaryota</taxon>
        <taxon>Metazoa</taxon>
        <taxon>Chordata</taxon>
        <taxon>Craniata</taxon>
        <taxon>Vertebrata</taxon>
        <taxon>Euteleostomi</taxon>
        <taxon>Mammalia</taxon>
        <taxon>Eutheria</taxon>
        <taxon>Euarchontoglires</taxon>
        <taxon>Primates</taxon>
        <taxon>Haplorrhini</taxon>
        <taxon>Catarrhini</taxon>
        <taxon>Cercopithecidae</taxon>
        <taxon>Cercopithecinae</taxon>
        <taxon>Macaca</taxon>
    </lineage>
</organism>
<dbReference type="eggNOG" id="KOG3897">
    <property type="taxonomic scope" value="Eukaryota"/>
</dbReference>
<feature type="region of interest" description="Disordered" evidence="1">
    <location>
        <begin position="1"/>
        <end position="104"/>
    </location>
</feature>
<evidence type="ECO:0000256" key="1">
    <source>
        <dbReference type="SAM" id="MobiDB-lite"/>
    </source>
</evidence>
<feature type="region of interest" description="Disordered" evidence="1">
    <location>
        <begin position="519"/>
        <end position="602"/>
    </location>
</feature>
<dbReference type="GO" id="GO:0005813">
    <property type="term" value="C:centrosome"/>
    <property type="evidence" value="ECO:0007669"/>
    <property type="project" value="Ensembl"/>
</dbReference>
<sequence length="1119" mass="124532">MEDGRSQALRELREAPGLGKASERAPRGRRARDLEAAGSRGRRQGSVLRSGVENEAECWAPESPPELSAGQSTAAPPPARQAQSAPPPGAPFPRQPAPRAVSRSFHQGSCVPAAALPEALGCGLPAVRESMARPVQLAPGSLALVLCRLEAQKAAGAAEEPGGRAVFRAFRRANARCFWNARLARAASRLAFQGWLRRGVLLVRAPPACLQVLRDAWRHRALRPPRGFRIRAVGDVFPVQMNPITQSQFVPLGEVLCCAISDMNTAQIGVTQESLLEHLMKHYPGIAIPSEDILYTTLGTLIKERKIYHTGEGYFIVTPQTYFITNTTTQENKRVLPSDESRLMTASMTYLVSMESCAESAQENAAPISHCQSCQCFRDMHTQNVQEPPVATEVTRKSHRGLGESVPWVQNGAVSVSAEHHICESTKPLPYTRDKGKGKKFGFSVLWRSISRKEKPKTEHSSFSAQFPPEEWPVRDEDDLDNIPRDVEHEIIKRINPILTVDNLIKHTVLMQKYEEQKKYNSQGTSTDVLTIGHKYPSKEGVKKRQGLSVKPRGQGHSRRDRHKARNQGSELQPGSIRLEKHPKLPATQPIPRIKSPNEMVGQKPLGEMTTVLGSHLIYKKRISNPFQGLSHRGSTISKGHKIQKTSDLKPSQTGPKEKPFQRPRSLDSSRIFDGEAKEPYTEQPNDKMEAESIYVNDPTVKSINDDFRGHLFNHPQHSMLQNDGKCCPFLDTMLRYDVYGGENEVIPEVLRKSHSHFDKLGEIKETPHSLPSRGASFLDRTPSACRLVDNTIHQFQNLGLLDYPVGVNTLRQPERQDRDSEEVLRKGFVQDAETMSLENERLSNDDQALYQNEVEDDDGACSSLYLEEDDISENDDLCQMLPGHIQYSFTGGSQGNHLGKQKIIERSLTKYNSTMERVEPQVLKRNECCKPTGLHATPGESQKPNLSAESCGLNSGARFGFNYEEEPSVAKCVQASAPADERIFDYCSARKASFEAEVIQDSIGDTGKKPASWSQSPQNQEMRKHFPQKFQLFNTSHMSVLTQDIQYEHSHLEGTENHSMAGDSGIDSPRTQSLGSNNSVILNGLKRRQNFLQNVEGTKNSQPLTSNSLLPLTPVINV</sequence>